<evidence type="ECO:0000313" key="1">
    <source>
        <dbReference type="EMBL" id="MEN9060775.1"/>
    </source>
</evidence>
<comment type="caution">
    <text evidence="1">The sequence shown here is derived from an EMBL/GenBank/DDBJ whole genome shotgun (WGS) entry which is preliminary data.</text>
</comment>
<keyword evidence="2" id="KW-1185">Reference proteome</keyword>
<dbReference type="Pfam" id="PF11272">
    <property type="entry name" value="DUF3072"/>
    <property type="match status" value="1"/>
</dbReference>
<accession>A0AAW9SKL7</accession>
<dbReference type="EMBL" id="JBDNCH010000002">
    <property type="protein sequence ID" value="MEN9060775.1"/>
    <property type="molecule type" value="Genomic_DNA"/>
</dbReference>
<protein>
    <submittedName>
        <fullName evidence="1">DUF3072 domain-containing protein</fullName>
    </submittedName>
</protein>
<dbReference type="RefSeq" id="WP_347165921.1">
    <property type="nucleotide sequence ID" value="NZ_JBDNCH010000002.1"/>
</dbReference>
<evidence type="ECO:0000313" key="2">
    <source>
        <dbReference type="Proteomes" id="UP001428774"/>
    </source>
</evidence>
<sequence length="61" mass="6642">MTQTSLVDGAAETPADPHAPMTDYQAAVLLQLCEDTGEDYDDALTSRQADRRIDTLRGMAE</sequence>
<gene>
    <name evidence="1" type="ORF">ABFB10_06700</name>
</gene>
<dbReference type="InterPro" id="IPR021425">
    <property type="entry name" value="DUF3072"/>
</dbReference>
<reference evidence="1 2" key="1">
    <citation type="submission" date="2024-05" db="EMBL/GenBank/DDBJ databases">
        <title>Genome sequence of Ponticoccus litoralis KCCM 90028.</title>
        <authorList>
            <person name="Kim J.M."/>
            <person name="Lee J.K."/>
            <person name="Choi B.J."/>
            <person name="Bayburt H."/>
            <person name="Baek J.H."/>
            <person name="Jeon C.O."/>
        </authorList>
    </citation>
    <scope>NUCLEOTIDE SEQUENCE [LARGE SCALE GENOMIC DNA]</scope>
    <source>
        <strain evidence="1 2">KCCM 90028</strain>
    </source>
</reference>
<organism evidence="1 2">
    <name type="scientific">Ponticoccus litoralis</name>
    <dbReference type="NCBI Taxonomy" id="422297"/>
    <lineage>
        <taxon>Bacteria</taxon>
        <taxon>Pseudomonadati</taxon>
        <taxon>Pseudomonadota</taxon>
        <taxon>Alphaproteobacteria</taxon>
        <taxon>Rhodobacterales</taxon>
        <taxon>Roseobacteraceae</taxon>
        <taxon>Ponticoccus</taxon>
    </lineage>
</organism>
<dbReference type="Proteomes" id="UP001428774">
    <property type="component" value="Unassembled WGS sequence"/>
</dbReference>
<proteinExistence type="predicted"/>
<name>A0AAW9SKL7_9RHOB</name>
<dbReference type="AlphaFoldDB" id="A0AAW9SKL7"/>